<feature type="domain" description="Enoyl reductase (ER)" evidence="4">
    <location>
        <begin position="14"/>
        <end position="347"/>
    </location>
</feature>
<dbReference type="EMBL" id="BNJG01000002">
    <property type="protein sequence ID" value="GHO56650.1"/>
    <property type="molecule type" value="Genomic_DNA"/>
</dbReference>
<evidence type="ECO:0000313" key="6">
    <source>
        <dbReference type="Proteomes" id="UP000654345"/>
    </source>
</evidence>
<dbReference type="Gene3D" id="3.90.180.10">
    <property type="entry name" value="Medium-chain alcohol dehydrogenases, catalytic domain"/>
    <property type="match status" value="1"/>
</dbReference>
<proteinExistence type="predicted"/>
<dbReference type="Proteomes" id="UP000654345">
    <property type="component" value="Unassembled WGS sequence"/>
</dbReference>
<dbReference type="Pfam" id="PF00107">
    <property type="entry name" value="ADH_zinc_N"/>
    <property type="match status" value="1"/>
</dbReference>
<dbReference type="PANTHER" id="PTHR43401">
    <property type="entry name" value="L-THREONINE 3-DEHYDROGENASE"/>
    <property type="match status" value="1"/>
</dbReference>
<dbReference type="CDD" id="cd08236">
    <property type="entry name" value="sugar_DH"/>
    <property type="match status" value="1"/>
</dbReference>
<dbReference type="InterPro" id="IPR011032">
    <property type="entry name" value="GroES-like_sf"/>
</dbReference>
<accession>A0ABQ3UWE0</accession>
<dbReference type="Gene3D" id="3.40.50.720">
    <property type="entry name" value="NAD(P)-binding Rossmann-like Domain"/>
    <property type="match status" value="1"/>
</dbReference>
<evidence type="ECO:0000256" key="1">
    <source>
        <dbReference type="ARBA" id="ARBA00022723"/>
    </source>
</evidence>
<evidence type="ECO:0000313" key="5">
    <source>
        <dbReference type="EMBL" id="GHO56650.1"/>
    </source>
</evidence>
<sequence length="350" mass="36959">MLTDSEMKALVWLGPEDMQLRTVSLPEPAPGEVLIETSAIGICGSELSGYLGQNSLRRPPLIMGHEASGRILQAGEQTTFADGTTGQVGTRVTFNPLIVCGACDRCRAGYTNLCRQRQLVGAHRPGAFASYVAVPATQCWPVPENLSDTAASLAEPLACAIRAVTLAHISPGDSLLIIGAGPIGLFCLAYARSLGITEILVSDMLPARLKIAQQWGASATLNARTSDVVQSVQQIYRGGAMAVIDAVGATATRAQAIQAVVPGGRVVFIGLHDEESPLAANYLIRQEVTITGSFAYTHHDFGSAVTMLKAGKLRPEADWLEERPLAEGPAAFAELVKGTARATKIILRMG</sequence>
<dbReference type="InterPro" id="IPR013154">
    <property type="entry name" value="ADH-like_N"/>
</dbReference>
<dbReference type="InterPro" id="IPR020843">
    <property type="entry name" value="ER"/>
</dbReference>
<dbReference type="RefSeq" id="WP_201373117.1">
    <property type="nucleotide sequence ID" value="NZ_BNJG01000002.1"/>
</dbReference>
<dbReference type="InterPro" id="IPR013149">
    <property type="entry name" value="ADH-like_C"/>
</dbReference>
<dbReference type="Pfam" id="PF08240">
    <property type="entry name" value="ADH_N"/>
    <property type="match status" value="1"/>
</dbReference>
<dbReference type="SUPFAM" id="SSF51735">
    <property type="entry name" value="NAD(P)-binding Rossmann-fold domains"/>
    <property type="match status" value="1"/>
</dbReference>
<keyword evidence="6" id="KW-1185">Reference proteome</keyword>
<dbReference type="PANTHER" id="PTHR43401:SF2">
    <property type="entry name" value="L-THREONINE 3-DEHYDROGENASE"/>
    <property type="match status" value="1"/>
</dbReference>
<dbReference type="InterPro" id="IPR036291">
    <property type="entry name" value="NAD(P)-bd_dom_sf"/>
</dbReference>
<organism evidence="5 6">
    <name type="scientific">Ktedonobacter robiniae</name>
    <dbReference type="NCBI Taxonomy" id="2778365"/>
    <lineage>
        <taxon>Bacteria</taxon>
        <taxon>Bacillati</taxon>
        <taxon>Chloroflexota</taxon>
        <taxon>Ktedonobacteria</taxon>
        <taxon>Ktedonobacterales</taxon>
        <taxon>Ktedonobacteraceae</taxon>
        <taxon>Ktedonobacter</taxon>
    </lineage>
</organism>
<evidence type="ECO:0000259" key="4">
    <source>
        <dbReference type="SMART" id="SM00829"/>
    </source>
</evidence>
<reference evidence="5 6" key="1">
    <citation type="journal article" date="2021" name="Int. J. Syst. Evol. Microbiol.">
        <title>Reticulibacter mediterranei gen. nov., sp. nov., within the new family Reticulibacteraceae fam. nov., and Ktedonospora formicarum gen. nov., sp. nov., Ktedonobacter robiniae sp. nov., Dictyobacter formicarum sp. nov. and Dictyobacter arantiisoli sp. nov., belonging to the class Ktedonobacteria.</title>
        <authorList>
            <person name="Yabe S."/>
            <person name="Zheng Y."/>
            <person name="Wang C.M."/>
            <person name="Sakai Y."/>
            <person name="Abe K."/>
            <person name="Yokota A."/>
            <person name="Donadio S."/>
            <person name="Cavaletti L."/>
            <person name="Monciardini P."/>
        </authorList>
    </citation>
    <scope>NUCLEOTIDE SEQUENCE [LARGE SCALE GENOMIC DNA]</scope>
    <source>
        <strain evidence="5 6">SOSP1-30</strain>
    </source>
</reference>
<gene>
    <name evidence="5" type="primary">adh</name>
    <name evidence="5" type="ORF">KSB_51250</name>
</gene>
<dbReference type="SMART" id="SM00829">
    <property type="entry name" value="PKS_ER"/>
    <property type="match status" value="1"/>
</dbReference>
<evidence type="ECO:0000256" key="3">
    <source>
        <dbReference type="ARBA" id="ARBA00023002"/>
    </source>
</evidence>
<keyword evidence="1" id="KW-0479">Metal-binding</keyword>
<dbReference type="SUPFAM" id="SSF50129">
    <property type="entry name" value="GroES-like"/>
    <property type="match status" value="1"/>
</dbReference>
<keyword evidence="2" id="KW-0862">Zinc</keyword>
<evidence type="ECO:0000256" key="2">
    <source>
        <dbReference type="ARBA" id="ARBA00022833"/>
    </source>
</evidence>
<name>A0ABQ3UWE0_9CHLR</name>
<keyword evidence="3" id="KW-0560">Oxidoreductase</keyword>
<protein>
    <submittedName>
        <fullName evidence="5">Galactitol-1-phosphate 5-dehydrogenase</fullName>
    </submittedName>
</protein>
<dbReference type="InterPro" id="IPR050129">
    <property type="entry name" value="Zn_alcohol_dh"/>
</dbReference>
<comment type="caution">
    <text evidence="5">The sequence shown here is derived from an EMBL/GenBank/DDBJ whole genome shotgun (WGS) entry which is preliminary data.</text>
</comment>